<organism evidence="2 3">
    <name type="scientific">Marmoricola endophyticus</name>
    <dbReference type="NCBI Taxonomy" id="2040280"/>
    <lineage>
        <taxon>Bacteria</taxon>
        <taxon>Bacillati</taxon>
        <taxon>Actinomycetota</taxon>
        <taxon>Actinomycetes</taxon>
        <taxon>Propionibacteriales</taxon>
        <taxon>Nocardioidaceae</taxon>
        <taxon>Marmoricola</taxon>
    </lineage>
</organism>
<evidence type="ECO:0000256" key="1">
    <source>
        <dbReference type="SAM" id="MobiDB-lite"/>
    </source>
</evidence>
<dbReference type="AlphaFoldDB" id="A0A917BPG9"/>
<comment type="caution">
    <text evidence="2">The sequence shown here is derived from an EMBL/GenBank/DDBJ whole genome shotgun (WGS) entry which is preliminary data.</text>
</comment>
<proteinExistence type="predicted"/>
<protein>
    <submittedName>
        <fullName evidence="2">Uncharacterized protein</fullName>
    </submittedName>
</protein>
<dbReference type="EMBL" id="BMKQ01000001">
    <property type="protein sequence ID" value="GGF53929.1"/>
    <property type="molecule type" value="Genomic_DNA"/>
</dbReference>
<gene>
    <name evidence="2" type="ORF">GCM10011519_29780</name>
</gene>
<feature type="region of interest" description="Disordered" evidence="1">
    <location>
        <begin position="418"/>
        <end position="437"/>
    </location>
</feature>
<name>A0A917BPG9_9ACTN</name>
<evidence type="ECO:0000313" key="2">
    <source>
        <dbReference type="EMBL" id="GGF53929.1"/>
    </source>
</evidence>
<sequence length="551" mass="57308">MPTASGAWLGTADSSFTVGGAGVHRVLADLMTGLDGSRSAEDLLDAAGAGREVRARLLDVLAERGYVVDLALPVGELVERYGPGAGRLVADLAQRHRDPAAALGRIVTGAVLLVGPASARAALRRALGSYALQGPTVQELADRGALHEALSHTDPSTAVVVDLDPEVEPGATPPPLLGPPAWRQVVAGTLGDAVWVAPSTGASPACWPCLARAAPDDGTTAPPVDGPLVAAVIADAVHALLAAPGDASVLADPVASVHADVRVDRHRAWSGQGCRCGRVPRTTTGSPPVLPPRPLAVAPGEVRDDLGFDRLADRTASWVDPQLGPLLRLDEADLAQVPLGRVVGEVLRETGEQERRHWTRGRVTSVAVTSREARHEAALAAVELVAASARGQDGTTAAGWSLDEAVYRALVRQVRDLPADGTDPAGPERSAGPDHAGGDCGRYCSFVERAAEHLTGHAPRWGVAVRRRGLAVVHGHLGGQEVRGVGLCPDEARISALLTLLADRSSPVVVPPQAASWDDVWSTVLRPAHRPVAARDRLPFPTDQVVLVCLS</sequence>
<reference evidence="2" key="1">
    <citation type="journal article" date="2014" name="Int. J. Syst. Evol. Microbiol.">
        <title>Complete genome sequence of Corynebacterium casei LMG S-19264T (=DSM 44701T), isolated from a smear-ripened cheese.</title>
        <authorList>
            <consortium name="US DOE Joint Genome Institute (JGI-PGF)"/>
            <person name="Walter F."/>
            <person name="Albersmeier A."/>
            <person name="Kalinowski J."/>
            <person name="Ruckert C."/>
        </authorList>
    </citation>
    <scope>NUCLEOTIDE SEQUENCE</scope>
    <source>
        <strain evidence="2">CGMCC 1.16067</strain>
    </source>
</reference>
<dbReference type="Proteomes" id="UP000649179">
    <property type="component" value="Unassembled WGS sequence"/>
</dbReference>
<reference evidence="2" key="2">
    <citation type="submission" date="2020-09" db="EMBL/GenBank/DDBJ databases">
        <authorList>
            <person name="Sun Q."/>
            <person name="Zhou Y."/>
        </authorList>
    </citation>
    <scope>NUCLEOTIDE SEQUENCE</scope>
    <source>
        <strain evidence="2">CGMCC 1.16067</strain>
    </source>
</reference>
<evidence type="ECO:0000313" key="3">
    <source>
        <dbReference type="Proteomes" id="UP000649179"/>
    </source>
</evidence>
<accession>A0A917BPG9</accession>
<keyword evidence="3" id="KW-1185">Reference proteome</keyword>